<reference evidence="4 5" key="1">
    <citation type="submission" date="2019-08" db="EMBL/GenBank/DDBJ databases">
        <authorList>
            <person name="Guy L."/>
        </authorList>
    </citation>
    <scope>NUCLEOTIDE SEQUENCE [LARGE SCALE GENOMIC DNA]</scope>
    <source>
        <strain evidence="4 5">SGT-108</strain>
    </source>
</reference>
<dbReference type="PANTHER" id="PTHR46268:SF6">
    <property type="entry name" value="UNIVERSAL STRESS PROTEIN UP12"/>
    <property type="match status" value="1"/>
</dbReference>
<evidence type="ECO:0000313" key="5">
    <source>
        <dbReference type="Proteomes" id="UP000324194"/>
    </source>
</evidence>
<dbReference type="Pfam" id="PF00582">
    <property type="entry name" value="Usp"/>
    <property type="match status" value="1"/>
</dbReference>
<comment type="function">
    <text evidence="2">Involved in stress response.</text>
</comment>
<keyword evidence="5" id="KW-1185">Reference proteome</keyword>
<dbReference type="OrthoDB" id="9792500at2"/>
<evidence type="ECO:0000313" key="4">
    <source>
        <dbReference type="EMBL" id="VVC77027.1"/>
    </source>
</evidence>
<proteinExistence type="inferred from homology"/>
<dbReference type="EMBL" id="LR699120">
    <property type="protein sequence ID" value="VVC77027.1"/>
    <property type="molecule type" value="Genomic_DNA"/>
</dbReference>
<evidence type="ECO:0000256" key="2">
    <source>
        <dbReference type="PIRNR" id="PIRNR006276"/>
    </source>
</evidence>
<dbReference type="InterPro" id="IPR006016">
    <property type="entry name" value="UspA"/>
</dbReference>
<accession>A0A5E4PKU0</accession>
<name>A0A5E4PKU0_9COXI</name>
<sequence>MPYQRILVAVDGSATSQTALKNAVVLANALKAKLRVIHVVDEYLGYIDGLSFDLDQYIQSIRRHGELVLAKMREITNKAGVEAEFDMHEISEAPARIPERIVEDANQWKADLLVIGTHGRSGLGRLILGSVADAVIRLAHIPVLLTRGDENE</sequence>
<dbReference type="CDD" id="cd00293">
    <property type="entry name" value="USP-like"/>
    <property type="match status" value="1"/>
</dbReference>
<dbReference type="RefSeq" id="WP_148340430.1">
    <property type="nucleotide sequence ID" value="NZ_LR699120.1"/>
</dbReference>
<keyword evidence="2" id="KW-0963">Cytoplasm</keyword>
<dbReference type="KEGG" id="asip:AQUSIP_23540"/>
<gene>
    <name evidence="4" type="ORF">AQUSIP_23540</name>
</gene>
<dbReference type="Gene3D" id="3.40.50.620">
    <property type="entry name" value="HUPs"/>
    <property type="match status" value="1"/>
</dbReference>
<dbReference type="SUPFAM" id="SSF52402">
    <property type="entry name" value="Adenine nucleotide alpha hydrolases-like"/>
    <property type="match status" value="1"/>
</dbReference>
<dbReference type="InterPro" id="IPR006015">
    <property type="entry name" value="Universal_stress_UspA"/>
</dbReference>
<dbReference type="AlphaFoldDB" id="A0A5E4PKU0"/>
<organism evidence="4 5">
    <name type="scientific">Aquicella siphonis</name>
    <dbReference type="NCBI Taxonomy" id="254247"/>
    <lineage>
        <taxon>Bacteria</taxon>
        <taxon>Pseudomonadati</taxon>
        <taxon>Pseudomonadota</taxon>
        <taxon>Gammaproteobacteria</taxon>
        <taxon>Legionellales</taxon>
        <taxon>Coxiellaceae</taxon>
        <taxon>Aquicella</taxon>
    </lineage>
</organism>
<feature type="domain" description="UspA" evidence="3">
    <location>
        <begin position="3"/>
        <end position="147"/>
    </location>
</feature>
<dbReference type="PRINTS" id="PR01438">
    <property type="entry name" value="UNVRSLSTRESS"/>
</dbReference>
<dbReference type="InterPro" id="IPR014729">
    <property type="entry name" value="Rossmann-like_a/b/a_fold"/>
</dbReference>
<comment type="subcellular location">
    <subcellularLocation>
        <location evidence="2">Cytoplasm</location>
    </subcellularLocation>
</comment>
<dbReference type="PANTHER" id="PTHR46268">
    <property type="entry name" value="STRESS RESPONSE PROTEIN NHAX"/>
    <property type="match status" value="1"/>
</dbReference>
<dbReference type="GO" id="GO:0005737">
    <property type="term" value="C:cytoplasm"/>
    <property type="evidence" value="ECO:0007669"/>
    <property type="project" value="UniProtKB-SubCell"/>
</dbReference>
<dbReference type="Proteomes" id="UP000324194">
    <property type="component" value="Chromosome 2"/>
</dbReference>
<comment type="similarity">
    <text evidence="1 2">Belongs to the universal stress protein A family.</text>
</comment>
<dbReference type="PIRSF" id="PIRSF006276">
    <property type="entry name" value="UspA"/>
    <property type="match status" value="1"/>
</dbReference>
<protein>
    <recommendedName>
        <fullName evidence="2">Universal stress protein</fullName>
    </recommendedName>
</protein>
<evidence type="ECO:0000259" key="3">
    <source>
        <dbReference type="Pfam" id="PF00582"/>
    </source>
</evidence>
<evidence type="ECO:0000256" key="1">
    <source>
        <dbReference type="ARBA" id="ARBA00008791"/>
    </source>
</evidence>